<dbReference type="SUPFAM" id="SSF53649">
    <property type="entry name" value="Alkaline phosphatase-like"/>
    <property type="match status" value="1"/>
</dbReference>
<proteinExistence type="predicted"/>
<gene>
    <name evidence="1" type="ORF">GYA55_11365</name>
</gene>
<dbReference type="AlphaFoldDB" id="A0A7X9FTC0"/>
<accession>A0A7X9FTC0</accession>
<dbReference type="Gene3D" id="3.40.720.10">
    <property type="entry name" value="Alkaline Phosphatase, subunit A"/>
    <property type="match status" value="1"/>
</dbReference>
<organism evidence="1 2">
    <name type="scientific">SAR324 cluster bacterium</name>
    <dbReference type="NCBI Taxonomy" id="2024889"/>
    <lineage>
        <taxon>Bacteria</taxon>
        <taxon>Deltaproteobacteria</taxon>
        <taxon>SAR324 cluster</taxon>
    </lineage>
</organism>
<evidence type="ECO:0000313" key="1">
    <source>
        <dbReference type="EMBL" id="NMC63751.1"/>
    </source>
</evidence>
<dbReference type="InterPro" id="IPR017850">
    <property type="entry name" value="Alkaline_phosphatase_core_sf"/>
</dbReference>
<dbReference type="EMBL" id="JAAZON010000518">
    <property type="protein sequence ID" value="NMC63751.1"/>
    <property type="molecule type" value="Genomic_DNA"/>
</dbReference>
<dbReference type="Proteomes" id="UP000524246">
    <property type="component" value="Unassembled WGS sequence"/>
</dbReference>
<comment type="caution">
    <text evidence="1">The sequence shown here is derived from an EMBL/GenBank/DDBJ whole genome shotgun (WGS) entry which is preliminary data.</text>
</comment>
<reference evidence="1 2" key="1">
    <citation type="journal article" date="2020" name="Biotechnol. Biofuels">
        <title>New insights from the biogas microbiome by comprehensive genome-resolved metagenomics of nearly 1600 species originating from multiple anaerobic digesters.</title>
        <authorList>
            <person name="Campanaro S."/>
            <person name="Treu L."/>
            <person name="Rodriguez-R L.M."/>
            <person name="Kovalovszki A."/>
            <person name="Ziels R.M."/>
            <person name="Maus I."/>
            <person name="Zhu X."/>
            <person name="Kougias P.G."/>
            <person name="Basile A."/>
            <person name="Luo G."/>
            <person name="Schluter A."/>
            <person name="Konstantinidis K.T."/>
            <person name="Angelidaki I."/>
        </authorList>
    </citation>
    <scope>NUCLEOTIDE SEQUENCE [LARGE SCALE GENOMIC DNA]</scope>
    <source>
        <strain evidence="1">AS27yjCOA_65</strain>
    </source>
</reference>
<name>A0A7X9FTC0_9DELT</name>
<evidence type="ECO:0000313" key="2">
    <source>
        <dbReference type="Proteomes" id="UP000524246"/>
    </source>
</evidence>
<protein>
    <submittedName>
        <fullName evidence="1">Uncharacterized protein</fullName>
    </submittedName>
</protein>
<sequence length="135" mass="14925">MDEAEASQLKAELTKKLEALCDAQNGVRVIRNVYDTAKCYKGIYKDDAPDLILGCEPGYRIGWGAVTGQSGEAIFSDNDKAWSGDHCVDPQCVPGVFFSNRKIKERQIHMIDIAPTVLDLFAVKVPSYMEGRVVL</sequence>